<dbReference type="EMBL" id="JABFTP020000185">
    <property type="protein sequence ID" value="KAL3286618.1"/>
    <property type="molecule type" value="Genomic_DNA"/>
</dbReference>
<proteinExistence type="predicted"/>
<gene>
    <name evidence="1" type="ORF">HHI36_001117</name>
</gene>
<organism evidence="1 2">
    <name type="scientific">Cryptolaemus montrouzieri</name>
    <dbReference type="NCBI Taxonomy" id="559131"/>
    <lineage>
        <taxon>Eukaryota</taxon>
        <taxon>Metazoa</taxon>
        <taxon>Ecdysozoa</taxon>
        <taxon>Arthropoda</taxon>
        <taxon>Hexapoda</taxon>
        <taxon>Insecta</taxon>
        <taxon>Pterygota</taxon>
        <taxon>Neoptera</taxon>
        <taxon>Endopterygota</taxon>
        <taxon>Coleoptera</taxon>
        <taxon>Polyphaga</taxon>
        <taxon>Cucujiformia</taxon>
        <taxon>Coccinelloidea</taxon>
        <taxon>Coccinellidae</taxon>
        <taxon>Scymninae</taxon>
        <taxon>Scymnini</taxon>
        <taxon>Cryptolaemus</taxon>
    </lineage>
</organism>
<name>A0ABD2P6K9_9CUCU</name>
<sequence length="114" mass="13079">MRPESNHLSLRKVTTPLRSYEEWDLFKYSDPALDKKTIHSLSSRAERGEICRGKEERLTILSIRGIAFSVVLGKQWWFFLGGTEPPQLKHLVCSHGSSPLQPQKKSCYSLDKYG</sequence>
<protein>
    <submittedName>
        <fullName evidence="1">Uncharacterized protein</fullName>
    </submittedName>
</protein>
<dbReference type="Proteomes" id="UP001516400">
    <property type="component" value="Unassembled WGS sequence"/>
</dbReference>
<evidence type="ECO:0000313" key="1">
    <source>
        <dbReference type="EMBL" id="KAL3286618.1"/>
    </source>
</evidence>
<comment type="caution">
    <text evidence="1">The sequence shown here is derived from an EMBL/GenBank/DDBJ whole genome shotgun (WGS) entry which is preliminary data.</text>
</comment>
<evidence type="ECO:0000313" key="2">
    <source>
        <dbReference type="Proteomes" id="UP001516400"/>
    </source>
</evidence>
<keyword evidence="2" id="KW-1185">Reference proteome</keyword>
<reference evidence="1 2" key="1">
    <citation type="journal article" date="2021" name="BMC Biol.">
        <title>Horizontally acquired antibacterial genes associated with adaptive radiation of ladybird beetles.</title>
        <authorList>
            <person name="Li H.S."/>
            <person name="Tang X.F."/>
            <person name="Huang Y.H."/>
            <person name="Xu Z.Y."/>
            <person name="Chen M.L."/>
            <person name="Du X.Y."/>
            <person name="Qiu B.Y."/>
            <person name="Chen P.T."/>
            <person name="Zhang W."/>
            <person name="Slipinski A."/>
            <person name="Escalona H.E."/>
            <person name="Waterhouse R.M."/>
            <person name="Zwick A."/>
            <person name="Pang H."/>
        </authorList>
    </citation>
    <scope>NUCLEOTIDE SEQUENCE [LARGE SCALE GENOMIC DNA]</scope>
    <source>
        <strain evidence="1">SYSU2018</strain>
    </source>
</reference>
<accession>A0ABD2P6K9</accession>
<dbReference type="AlphaFoldDB" id="A0ABD2P6K9"/>